<dbReference type="OrthoDB" id="6132182at2759"/>
<dbReference type="InParanoid" id="A0A1S3IC74"/>
<dbReference type="RefSeq" id="XP_013395860.1">
    <property type="nucleotide sequence ID" value="XM_013540406.1"/>
</dbReference>
<feature type="compositionally biased region" description="Basic residues" evidence="1">
    <location>
        <begin position="156"/>
        <end position="166"/>
    </location>
</feature>
<evidence type="ECO:0000313" key="2">
    <source>
        <dbReference type="Proteomes" id="UP000085678"/>
    </source>
</evidence>
<evidence type="ECO:0000256" key="1">
    <source>
        <dbReference type="SAM" id="MobiDB-lite"/>
    </source>
</evidence>
<reference evidence="3" key="1">
    <citation type="submission" date="2025-08" db="UniProtKB">
        <authorList>
            <consortium name="RefSeq"/>
        </authorList>
    </citation>
    <scope>IDENTIFICATION</scope>
    <source>
        <tissue evidence="3">Gonads</tissue>
    </source>
</reference>
<dbReference type="AlphaFoldDB" id="A0A1S3IC74"/>
<dbReference type="GeneID" id="106162952"/>
<dbReference type="KEGG" id="lak:106162952"/>
<sequence>MEEQSETQECNQFCCWASKHDFHIDCRTTTTLQLYCPEDKYTRYIRVEDVLICPDGNCSAVPGIKSKLESRCNEQGSCKTIYPCGTGSQLDILHVLFECCFFPGGKGPIPAQNTPGGWPSHPHPLTPRSFKNAVGRGGPRGHNHVPGANNLGPAKHGPKRKGPKRG</sequence>
<accession>A0A1S3IC74</accession>
<feature type="region of interest" description="Disordered" evidence="1">
    <location>
        <begin position="111"/>
        <end position="166"/>
    </location>
</feature>
<name>A0A1S3IC74_LINAN</name>
<proteinExistence type="predicted"/>
<evidence type="ECO:0000313" key="3">
    <source>
        <dbReference type="RefSeq" id="XP_013395860.1"/>
    </source>
</evidence>
<keyword evidence="2" id="KW-1185">Reference proteome</keyword>
<protein>
    <submittedName>
        <fullName evidence="3">Uncharacterized protein LOC106162952</fullName>
    </submittedName>
</protein>
<gene>
    <name evidence="3" type="primary">LOC106162952</name>
</gene>
<dbReference type="Proteomes" id="UP000085678">
    <property type="component" value="Unplaced"/>
</dbReference>
<organism evidence="2 3">
    <name type="scientific">Lingula anatina</name>
    <name type="common">Brachiopod</name>
    <name type="synonym">Lingula unguis</name>
    <dbReference type="NCBI Taxonomy" id="7574"/>
    <lineage>
        <taxon>Eukaryota</taxon>
        <taxon>Metazoa</taxon>
        <taxon>Spiralia</taxon>
        <taxon>Lophotrochozoa</taxon>
        <taxon>Brachiopoda</taxon>
        <taxon>Linguliformea</taxon>
        <taxon>Lingulata</taxon>
        <taxon>Lingulida</taxon>
        <taxon>Linguloidea</taxon>
        <taxon>Lingulidae</taxon>
        <taxon>Lingula</taxon>
    </lineage>
</organism>